<accession>A0A7H9BPL2</accession>
<dbReference type="Gene3D" id="2.60.120.10">
    <property type="entry name" value="Jelly Rolls"/>
    <property type="match status" value="1"/>
</dbReference>
<evidence type="ECO:0000313" key="2">
    <source>
        <dbReference type="Proteomes" id="UP000509322"/>
    </source>
</evidence>
<name>A0A7H9BPL2_PARPN</name>
<evidence type="ECO:0000313" key="1">
    <source>
        <dbReference type="EMBL" id="QLH13036.1"/>
    </source>
</evidence>
<proteinExistence type="predicted"/>
<dbReference type="Proteomes" id="UP000509322">
    <property type="component" value="Chromosome 1"/>
</dbReference>
<dbReference type="RefSeq" id="WP_179921389.1">
    <property type="nucleotide sequence ID" value="NZ_CP058689.1"/>
</dbReference>
<reference evidence="1 2" key="1">
    <citation type="submission" date="2020-07" db="EMBL/GenBank/DDBJ databases">
        <title>The complete genome of Paracoccus pantotrophus ACCC 10489.</title>
        <authorList>
            <person name="Si Y."/>
        </authorList>
    </citation>
    <scope>NUCLEOTIDE SEQUENCE [LARGE SCALE GENOMIC DNA]</scope>
    <source>
        <strain evidence="1 2">ACCC10489</strain>
    </source>
</reference>
<evidence type="ECO:0008006" key="3">
    <source>
        <dbReference type="Google" id="ProtNLM"/>
    </source>
</evidence>
<dbReference type="AlphaFoldDB" id="A0A7H9BPL2"/>
<organism evidence="1 2">
    <name type="scientific">Paracoccus pantotrophus</name>
    <name type="common">Thiosphaera pantotropha</name>
    <dbReference type="NCBI Taxonomy" id="82367"/>
    <lineage>
        <taxon>Bacteria</taxon>
        <taxon>Pseudomonadati</taxon>
        <taxon>Pseudomonadota</taxon>
        <taxon>Alphaproteobacteria</taxon>
        <taxon>Rhodobacterales</taxon>
        <taxon>Paracoccaceae</taxon>
        <taxon>Paracoccus</taxon>
    </lineage>
</organism>
<protein>
    <recommendedName>
        <fullName evidence="3">Quercetin 2,3-dioxygenase</fullName>
    </recommendedName>
</protein>
<sequence>MRISEAAKSEGGSVGSMRTGKLDQKFLLQGDDDSPNNYLLNVGLTGSGGWGTPRHRHNFDQIRYVLKGEYPASPHKKMKAGSVGYFPESVYYGPQDRPEGLEMMVIQFGGASGSGFLSTPKREAANKALEAKGTFKDGVFTWVDEKGQKHNMDGSAACFEEATGQKLVFHTPRYDDIVLLEPEGYGWLDTDQAGVQVKHLGTFTERYTRIGFIKLAKGATFNTGTRDQIQVLFMSEGSITVEGQTYGPKTAIELLPSDAPVDIVADEDALFLSVHLPKF</sequence>
<dbReference type="EMBL" id="CP058689">
    <property type="protein sequence ID" value="QLH13036.1"/>
    <property type="molecule type" value="Genomic_DNA"/>
</dbReference>
<dbReference type="SUPFAM" id="SSF51182">
    <property type="entry name" value="RmlC-like cupins"/>
    <property type="match status" value="2"/>
</dbReference>
<dbReference type="InterPro" id="IPR014710">
    <property type="entry name" value="RmlC-like_jellyroll"/>
</dbReference>
<dbReference type="InterPro" id="IPR011051">
    <property type="entry name" value="RmlC_Cupin_sf"/>
</dbReference>
<gene>
    <name evidence="1" type="ORF">HYQ43_01645</name>
</gene>